<dbReference type="InterPro" id="IPR003663">
    <property type="entry name" value="Sugar/inositol_transpt"/>
</dbReference>
<proteinExistence type="inferred from homology"/>
<keyword evidence="5 8" id="KW-0812">Transmembrane</keyword>
<organism evidence="9 10">
    <name type="scientific">Trypanosoma theileri</name>
    <dbReference type="NCBI Taxonomy" id="67003"/>
    <lineage>
        <taxon>Eukaryota</taxon>
        <taxon>Discoba</taxon>
        <taxon>Euglenozoa</taxon>
        <taxon>Kinetoplastea</taxon>
        <taxon>Metakinetoplastina</taxon>
        <taxon>Trypanosomatida</taxon>
        <taxon>Trypanosomatidae</taxon>
        <taxon>Trypanosoma</taxon>
    </lineage>
</organism>
<dbReference type="VEuPathDB" id="TriTrypDB:TM35_000381710"/>
<feature type="transmembrane region" description="Helical" evidence="8">
    <location>
        <begin position="59"/>
        <end position="80"/>
    </location>
</feature>
<dbReference type="InterPro" id="IPR036259">
    <property type="entry name" value="MFS_trans_sf"/>
</dbReference>
<dbReference type="SUPFAM" id="SSF103473">
    <property type="entry name" value="MFS general substrate transporter"/>
    <property type="match status" value="1"/>
</dbReference>
<keyword evidence="3" id="KW-0813">Transport</keyword>
<gene>
    <name evidence="9" type="ORF">TM35_000381710</name>
</gene>
<feature type="non-terminal residue" evidence="9">
    <location>
        <position position="1"/>
    </location>
</feature>
<evidence type="ECO:0000313" key="10">
    <source>
        <dbReference type="Proteomes" id="UP000192257"/>
    </source>
</evidence>
<dbReference type="AlphaFoldDB" id="A0A1X0NK86"/>
<dbReference type="OrthoDB" id="249531at2759"/>
<dbReference type="Pfam" id="PF00083">
    <property type="entry name" value="Sugar_tr"/>
    <property type="match status" value="1"/>
</dbReference>
<evidence type="ECO:0000256" key="5">
    <source>
        <dbReference type="ARBA" id="ARBA00022692"/>
    </source>
</evidence>
<feature type="transmembrane region" description="Helical" evidence="8">
    <location>
        <begin position="92"/>
        <end position="115"/>
    </location>
</feature>
<keyword evidence="6 8" id="KW-1133">Transmembrane helix</keyword>
<comment type="subcellular location">
    <subcellularLocation>
        <location evidence="1">Membrane</location>
        <topology evidence="1">Multi-pass membrane protein</topology>
    </subcellularLocation>
</comment>
<comment type="similarity">
    <text evidence="2">Belongs to the major facilitator superfamily. Sugar transporter (TC 2.A.1.1) family.</text>
</comment>
<dbReference type="Proteomes" id="UP000192257">
    <property type="component" value="Unassembled WGS sequence"/>
</dbReference>
<keyword evidence="10" id="KW-1185">Reference proteome</keyword>
<evidence type="ECO:0000256" key="2">
    <source>
        <dbReference type="ARBA" id="ARBA00010992"/>
    </source>
</evidence>
<dbReference type="RefSeq" id="XP_028879162.1">
    <property type="nucleotide sequence ID" value="XM_029029585.1"/>
</dbReference>
<dbReference type="PANTHER" id="PTHR23503:SF8">
    <property type="entry name" value="FACILITATED GLUCOSE TRANSPORTER PROTEIN 1"/>
    <property type="match status" value="1"/>
</dbReference>
<sequence length="139" mass="14919">VTAGTLQLTGINAVMNYAPTIMSSLGMEPLVGNFVVMMWNFVTTLFSIPLASYFTMRQLFLACSLTASLACLFLCGVPVWPGVASTSAKNGVVITGIAVFLAAFEFGIGPCFYVLAQDLFPRSFRPKGSSFVLLMQLVL</sequence>
<evidence type="ECO:0000256" key="8">
    <source>
        <dbReference type="SAM" id="Phobius"/>
    </source>
</evidence>
<feature type="transmembrane region" description="Helical" evidence="8">
    <location>
        <begin position="30"/>
        <end position="52"/>
    </location>
</feature>
<evidence type="ECO:0000313" key="9">
    <source>
        <dbReference type="EMBL" id="ORC85096.1"/>
    </source>
</evidence>
<keyword evidence="7 8" id="KW-0472">Membrane</keyword>
<keyword evidence="4" id="KW-0762">Sugar transport</keyword>
<dbReference type="GO" id="GO:0016020">
    <property type="term" value="C:membrane"/>
    <property type="evidence" value="ECO:0007669"/>
    <property type="project" value="UniProtKB-SubCell"/>
</dbReference>
<evidence type="ECO:0000256" key="6">
    <source>
        <dbReference type="ARBA" id="ARBA00022989"/>
    </source>
</evidence>
<comment type="caution">
    <text evidence="9">The sequence shown here is derived from an EMBL/GenBank/DDBJ whole genome shotgun (WGS) entry which is preliminary data.</text>
</comment>
<evidence type="ECO:0000256" key="1">
    <source>
        <dbReference type="ARBA" id="ARBA00004141"/>
    </source>
</evidence>
<dbReference type="PANTHER" id="PTHR23503">
    <property type="entry name" value="SOLUTE CARRIER FAMILY 2"/>
    <property type="match status" value="1"/>
</dbReference>
<dbReference type="PRINTS" id="PR00171">
    <property type="entry name" value="SUGRTRNSPORT"/>
</dbReference>
<evidence type="ECO:0000256" key="3">
    <source>
        <dbReference type="ARBA" id="ARBA00022448"/>
    </source>
</evidence>
<accession>A0A1X0NK86</accession>
<evidence type="ECO:0000256" key="4">
    <source>
        <dbReference type="ARBA" id="ARBA00022597"/>
    </source>
</evidence>
<dbReference type="GO" id="GO:0015149">
    <property type="term" value="F:hexose transmembrane transporter activity"/>
    <property type="evidence" value="ECO:0007669"/>
    <property type="project" value="TreeGrafter"/>
</dbReference>
<protein>
    <submittedName>
        <fullName evidence="9">Hexose transporter</fullName>
    </submittedName>
</protein>
<dbReference type="GeneID" id="39989365"/>
<name>A0A1X0NK86_9TRYP</name>
<dbReference type="Gene3D" id="1.20.1250.20">
    <property type="entry name" value="MFS general substrate transporter like domains"/>
    <property type="match status" value="1"/>
</dbReference>
<dbReference type="EMBL" id="NBCO01000038">
    <property type="protein sequence ID" value="ORC85096.1"/>
    <property type="molecule type" value="Genomic_DNA"/>
</dbReference>
<reference evidence="9 10" key="1">
    <citation type="submission" date="2017-03" db="EMBL/GenBank/DDBJ databases">
        <title>An alternative strategy for trypanosome survival in the mammalian bloodstream revealed through genome and transcriptome analysis of the ubiquitous bovine parasite Trypanosoma (Megatrypanum) theileri.</title>
        <authorList>
            <person name="Kelly S."/>
            <person name="Ivens A."/>
            <person name="Mott A."/>
            <person name="O'Neill E."/>
            <person name="Emms D."/>
            <person name="Macleod O."/>
            <person name="Voorheis P."/>
            <person name="Matthews J."/>
            <person name="Matthews K."/>
            <person name="Carrington M."/>
        </authorList>
    </citation>
    <scope>NUCLEOTIDE SEQUENCE [LARGE SCALE GENOMIC DNA]</scope>
    <source>
        <strain evidence="9">Edinburgh</strain>
    </source>
</reference>
<dbReference type="InterPro" id="IPR005828">
    <property type="entry name" value="MFS_sugar_transport-like"/>
</dbReference>
<evidence type="ECO:0000256" key="7">
    <source>
        <dbReference type="ARBA" id="ARBA00023136"/>
    </source>
</evidence>
<dbReference type="InterPro" id="IPR045263">
    <property type="entry name" value="GLUT"/>
</dbReference>